<organism evidence="4 5">
    <name type="scientific">Ciona savignyi</name>
    <name type="common">Pacific transparent sea squirt</name>
    <dbReference type="NCBI Taxonomy" id="51511"/>
    <lineage>
        <taxon>Eukaryota</taxon>
        <taxon>Metazoa</taxon>
        <taxon>Chordata</taxon>
        <taxon>Tunicata</taxon>
        <taxon>Ascidiacea</taxon>
        <taxon>Phlebobranchia</taxon>
        <taxon>Cionidae</taxon>
        <taxon>Ciona</taxon>
    </lineage>
</organism>
<comment type="function">
    <text evidence="1">Substrate recognition and binding subunit of the essential mitochondrial processing protease (MPP), which cleaves the mitochondrial sequence off newly imported precursors proteins.</text>
</comment>
<dbReference type="GO" id="GO:0006627">
    <property type="term" value="P:protein processing involved in protein targeting to mitochondrion"/>
    <property type="evidence" value="ECO:0007669"/>
    <property type="project" value="TreeGrafter"/>
</dbReference>
<dbReference type="Ensembl" id="ENSCSAVT00000007180.1">
    <property type="protein sequence ID" value="ENSCSAVP00000007088.1"/>
    <property type="gene ID" value="ENSCSAVG00000004241.1"/>
</dbReference>
<dbReference type="OMA" id="ISEPFHE"/>
<dbReference type="Pfam" id="PF05193">
    <property type="entry name" value="Peptidase_M16_C"/>
    <property type="match status" value="1"/>
</dbReference>
<dbReference type="PANTHER" id="PTHR11851">
    <property type="entry name" value="METALLOPROTEASE"/>
    <property type="match status" value="1"/>
</dbReference>
<evidence type="ECO:0000313" key="5">
    <source>
        <dbReference type="Proteomes" id="UP000007875"/>
    </source>
</evidence>
<reference evidence="4" key="3">
    <citation type="submission" date="2025-09" db="UniProtKB">
        <authorList>
            <consortium name="Ensembl"/>
        </authorList>
    </citation>
    <scope>IDENTIFICATION</scope>
</reference>
<reference evidence="4" key="2">
    <citation type="submission" date="2025-08" db="UniProtKB">
        <authorList>
            <consortium name="Ensembl"/>
        </authorList>
    </citation>
    <scope>IDENTIFICATION</scope>
</reference>
<evidence type="ECO:0000256" key="1">
    <source>
        <dbReference type="ARBA" id="ARBA00002123"/>
    </source>
</evidence>
<comment type="similarity">
    <text evidence="2">Belongs to the peptidase M16 family.</text>
</comment>
<dbReference type="SUPFAM" id="SSF63411">
    <property type="entry name" value="LuxS/MPP-like metallohydrolase"/>
    <property type="match status" value="1"/>
</dbReference>
<dbReference type="HOGENOM" id="CLU_086175_1_0_1"/>
<dbReference type="Proteomes" id="UP000007875">
    <property type="component" value="Unassembled WGS sequence"/>
</dbReference>
<dbReference type="AlphaFoldDB" id="H2YP30"/>
<dbReference type="InterPro" id="IPR050361">
    <property type="entry name" value="MPP/UQCRC_Complex"/>
</dbReference>
<protein>
    <recommendedName>
        <fullName evidence="3">Peptidase M16 C-terminal domain-containing protein</fullName>
    </recommendedName>
</protein>
<proteinExistence type="inferred from homology"/>
<dbReference type="InterPro" id="IPR011249">
    <property type="entry name" value="Metalloenz_LuxS/M16"/>
</dbReference>
<dbReference type="Gene3D" id="3.30.830.10">
    <property type="entry name" value="Metalloenzyme, LuxS/M16 peptidase-like"/>
    <property type="match status" value="1"/>
</dbReference>
<reference evidence="5" key="1">
    <citation type="submission" date="2003-08" db="EMBL/GenBank/DDBJ databases">
        <authorList>
            <person name="Birren B."/>
            <person name="Nusbaum C."/>
            <person name="Abebe A."/>
            <person name="Abouelleil A."/>
            <person name="Adekoya E."/>
            <person name="Ait-zahra M."/>
            <person name="Allen N."/>
            <person name="Allen T."/>
            <person name="An P."/>
            <person name="Anderson M."/>
            <person name="Anderson S."/>
            <person name="Arachchi H."/>
            <person name="Armbruster J."/>
            <person name="Bachantsang P."/>
            <person name="Baldwin J."/>
            <person name="Barry A."/>
            <person name="Bayul T."/>
            <person name="Blitshsteyn B."/>
            <person name="Bloom T."/>
            <person name="Blye J."/>
            <person name="Boguslavskiy L."/>
            <person name="Borowsky M."/>
            <person name="Boukhgalter B."/>
            <person name="Brunache A."/>
            <person name="Butler J."/>
            <person name="Calixte N."/>
            <person name="Calvo S."/>
            <person name="Camarata J."/>
            <person name="Campo K."/>
            <person name="Chang J."/>
            <person name="Cheshatsang Y."/>
            <person name="Citroen M."/>
            <person name="Collymore A."/>
            <person name="Considine T."/>
            <person name="Cook A."/>
            <person name="Cooke P."/>
            <person name="Corum B."/>
            <person name="Cuomo C."/>
            <person name="David R."/>
            <person name="Dawoe T."/>
            <person name="Degray S."/>
            <person name="Dodge S."/>
            <person name="Dooley K."/>
            <person name="Dorje P."/>
            <person name="Dorjee K."/>
            <person name="Dorris L."/>
            <person name="Duffey N."/>
            <person name="Dupes A."/>
            <person name="Elkins T."/>
            <person name="Engels R."/>
            <person name="Erickson J."/>
            <person name="Farina A."/>
            <person name="Faro S."/>
            <person name="Ferreira P."/>
            <person name="Fischer H."/>
            <person name="Fitzgerald M."/>
            <person name="Foley K."/>
            <person name="Gage D."/>
            <person name="Galagan J."/>
            <person name="Gearin G."/>
            <person name="Gnerre S."/>
            <person name="Gnirke A."/>
            <person name="Goyette A."/>
            <person name="Graham J."/>
            <person name="Grandbois E."/>
            <person name="Gyaltsen K."/>
            <person name="Hafez N."/>
            <person name="Hagopian D."/>
            <person name="Hagos B."/>
            <person name="Hall J."/>
            <person name="Hatcher B."/>
            <person name="Heller A."/>
            <person name="Higgins H."/>
            <person name="Honan T."/>
            <person name="Horn A."/>
            <person name="Houde N."/>
            <person name="Hughes L."/>
            <person name="Hulme W."/>
            <person name="Husby E."/>
            <person name="Iliev I."/>
            <person name="Jaffe D."/>
            <person name="Jones C."/>
            <person name="Kamal M."/>
            <person name="Kamat A."/>
            <person name="Kamvysselis M."/>
            <person name="Karlsson E."/>
            <person name="Kells C."/>
            <person name="Kieu A."/>
            <person name="Kisner P."/>
            <person name="Kodira C."/>
            <person name="Kulbokas E."/>
            <person name="Labutti K."/>
            <person name="Lama D."/>
            <person name="Landers T."/>
            <person name="Leger J."/>
            <person name="Levine S."/>
            <person name="Lewis D."/>
            <person name="Lewis T."/>
            <person name="Lindblad-toh K."/>
            <person name="Liu X."/>
            <person name="Lokyitsang T."/>
            <person name="Lokyitsang Y."/>
            <person name="Lucien O."/>
            <person name="Lui A."/>
            <person name="Ma L.J."/>
            <person name="Mabbitt R."/>
            <person name="Macdonald J."/>
            <person name="Maclean C."/>
            <person name="Major J."/>
            <person name="Manning J."/>
            <person name="Marabella R."/>
            <person name="Maru K."/>
            <person name="Matthews C."/>
            <person name="Mauceli E."/>
            <person name="Mccarthy M."/>
            <person name="Mcdonough S."/>
            <person name="Mcghee T."/>
            <person name="Meldrim J."/>
            <person name="Meneus L."/>
            <person name="Mesirov J."/>
            <person name="Mihalev A."/>
            <person name="Mihova T."/>
            <person name="Mikkelsen T."/>
            <person name="Mlenga V."/>
            <person name="Moru K."/>
            <person name="Mozes J."/>
            <person name="Mulrain L."/>
            <person name="Munson G."/>
            <person name="Naylor J."/>
            <person name="Newes C."/>
            <person name="Nguyen C."/>
            <person name="Nguyen N."/>
            <person name="Nguyen T."/>
            <person name="Nicol R."/>
            <person name="Nielsen C."/>
            <person name="Nizzari M."/>
            <person name="Norbu C."/>
            <person name="Norbu N."/>
            <person name="O'donnell P."/>
            <person name="Okoawo O."/>
            <person name="O'leary S."/>
            <person name="Omotosho B."/>
            <person name="O'neill K."/>
            <person name="Osman S."/>
            <person name="Parker S."/>
            <person name="Perrin D."/>
            <person name="Phunkhang P."/>
            <person name="Piqani B."/>
            <person name="Purcell S."/>
            <person name="Rachupka T."/>
            <person name="Ramasamy U."/>
            <person name="Rameau R."/>
            <person name="Ray V."/>
            <person name="Raymond C."/>
            <person name="Retta R."/>
            <person name="Richardson S."/>
            <person name="Rise C."/>
            <person name="Rodriguez J."/>
            <person name="Rogers J."/>
            <person name="Rogov P."/>
            <person name="Rutman M."/>
            <person name="Schupbach R."/>
            <person name="Seaman C."/>
            <person name="Settipalli S."/>
            <person name="Sharpe T."/>
            <person name="Sheridan J."/>
            <person name="Sherpa N."/>
            <person name="Shi J."/>
            <person name="Smirnov S."/>
            <person name="Smith C."/>
            <person name="Sougnez C."/>
            <person name="Spencer B."/>
            <person name="Stalker J."/>
            <person name="Stange-thomann N."/>
            <person name="Stavropoulos S."/>
            <person name="Stetson K."/>
            <person name="Stone C."/>
            <person name="Stone S."/>
            <person name="Stubbs M."/>
            <person name="Talamas J."/>
            <person name="Tchuinga P."/>
            <person name="Tenzing P."/>
            <person name="Tesfaye S."/>
            <person name="Theodore J."/>
            <person name="Thoulutsang Y."/>
            <person name="Topham K."/>
            <person name="Towey S."/>
            <person name="Tsamla T."/>
            <person name="Tsomo N."/>
            <person name="Vallee D."/>
            <person name="Vassiliev H."/>
            <person name="Venkataraman V."/>
            <person name="Vinson J."/>
            <person name="Vo A."/>
            <person name="Wade C."/>
            <person name="Wang S."/>
            <person name="Wangchuk T."/>
            <person name="Wangdi T."/>
            <person name="Whittaker C."/>
            <person name="Wilkinson J."/>
            <person name="Wu Y."/>
            <person name="Wyman D."/>
            <person name="Yadav S."/>
            <person name="Yang S."/>
            <person name="Yang X."/>
            <person name="Yeager S."/>
            <person name="Yee E."/>
            <person name="Young G."/>
            <person name="Zainoun J."/>
            <person name="Zembeck L."/>
            <person name="Zimmer A."/>
            <person name="Zody M."/>
            <person name="Lander E."/>
        </authorList>
    </citation>
    <scope>NUCLEOTIDE SEQUENCE [LARGE SCALE GENOMIC DNA]</scope>
</reference>
<dbReference type="STRING" id="51511.ENSCSAVP00000007088"/>
<evidence type="ECO:0000256" key="2">
    <source>
        <dbReference type="ARBA" id="ARBA00007261"/>
    </source>
</evidence>
<dbReference type="GO" id="GO:0046872">
    <property type="term" value="F:metal ion binding"/>
    <property type="evidence" value="ECO:0007669"/>
    <property type="project" value="InterPro"/>
</dbReference>
<dbReference type="GO" id="GO:0005739">
    <property type="term" value="C:mitochondrion"/>
    <property type="evidence" value="ECO:0007669"/>
    <property type="project" value="TreeGrafter"/>
</dbReference>
<feature type="domain" description="Peptidase M16 C-terminal" evidence="3">
    <location>
        <begin position="5"/>
        <end position="101"/>
    </location>
</feature>
<dbReference type="InterPro" id="IPR007863">
    <property type="entry name" value="Peptidase_M16_C"/>
</dbReference>
<sequence>DDNFVPFAVLNMLMGGGGSFSAGGPGKGMFSRLYLNVLNRHHWMYAATAFHHSYEDAGLFCIQGSVHPSQLRDCVHVITQEFVRLTHGTETVELERAKKQLQSMLMMNEARPVIFEDVGRQILATGERKSPQQLCDMIDKVSNDDIIKVSRHMLSSRPSIAAMGDLKHLPSYNDIEQALASSDGKLPRKFRLFG</sequence>
<dbReference type="PANTHER" id="PTHR11851:SF49">
    <property type="entry name" value="MITOCHONDRIAL-PROCESSING PEPTIDASE SUBUNIT ALPHA"/>
    <property type="match status" value="1"/>
</dbReference>
<dbReference type="GeneTree" id="ENSGT00940000156724"/>
<dbReference type="eggNOG" id="KOG2067">
    <property type="taxonomic scope" value="Eukaryota"/>
</dbReference>
<accession>H2YP30</accession>
<evidence type="ECO:0000259" key="3">
    <source>
        <dbReference type="Pfam" id="PF05193"/>
    </source>
</evidence>
<evidence type="ECO:0000313" key="4">
    <source>
        <dbReference type="Ensembl" id="ENSCSAVP00000007088.1"/>
    </source>
</evidence>
<name>H2YP30_CIOSA</name>
<keyword evidence="5" id="KW-1185">Reference proteome</keyword>
<dbReference type="InParanoid" id="H2YP30"/>